<dbReference type="Gene3D" id="1.10.287.470">
    <property type="entry name" value="Helix hairpin bin"/>
    <property type="match status" value="1"/>
</dbReference>
<evidence type="ECO:0000256" key="1">
    <source>
        <dbReference type="ARBA" id="ARBA00004377"/>
    </source>
</evidence>
<dbReference type="RefSeq" id="WP_263844355.1">
    <property type="nucleotide sequence ID" value="NZ_JALIEB010000006.1"/>
</dbReference>
<dbReference type="InterPro" id="IPR058982">
    <property type="entry name" value="Beta-barrel_AprE"/>
</dbReference>
<sequence>MRRGPASLGVGSPTLHATVLFTLSVFVAILVMSYALKVEIVAKGTGKIVPLGRVQVVQPEFAGQLAAIHVRDGMRVARGAVVIELDPTNAQSALNTLRAEEERLQIERRRIETVLAALPAFETGETDDISVHEAAFLGDAPQVPSRFFKEQRALLTAELTELRDALVQIDARLLANEKSKEVTRAGIGRIDAALETQQERLETVQSLLDKGTASRANYLDVLDGFNTLESEREVFLRELDEKTAQDASYMAERAGILSALRSRLQTRRAELEARGAALSEELVIARRQLANTRLVAPETGVIDQLSVFTIGGIVEAGQELLRVVPADQAFEVEAIFPNIDVGFLEVGQKANVKLDAYPAERFGALEGVVSNVSADAIEVETNSFGFVVRIAPDTPRLETATASYAVQPGMTAVVDVITGERRLISYFFAPIVKVVQDSLGER</sequence>
<dbReference type="InterPro" id="IPR050739">
    <property type="entry name" value="MFP"/>
</dbReference>
<dbReference type="PANTHER" id="PTHR30386:SF26">
    <property type="entry name" value="TRANSPORT PROTEIN COMB"/>
    <property type="match status" value="1"/>
</dbReference>
<accession>A0ABT3BEM2</accession>
<dbReference type="PANTHER" id="PTHR30386">
    <property type="entry name" value="MEMBRANE FUSION SUBUNIT OF EMRAB-TOLC MULTIDRUG EFFLUX PUMP"/>
    <property type="match status" value="1"/>
</dbReference>
<evidence type="ECO:0000256" key="9">
    <source>
        <dbReference type="RuleBase" id="RU365093"/>
    </source>
</evidence>
<keyword evidence="8 9" id="KW-0472">Membrane</keyword>
<evidence type="ECO:0000256" key="4">
    <source>
        <dbReference type="ARBA" id="ARBA00022475"/>
    </source>
</evidence>
<evidence type="ECO:0000256" key="5">
    <source>
        <dbReference type="ARBA" id="ARBA00022519"/>
    </source>
</evidence>
<evidence type="ECO:0000313" key="13">
    <source>
        <dbReference type="Proteomes" id="UP001208690"/>
    </source>
</evidence>
<proteinExistence type="inferred from homology"/>
<keyword evidence="5 9" id="KW-0997">Cell inner membrane</keyword>
<feature type="domain" description="AprE-like beta-barrel" evidence="11">
    <location>
        <begin position="332"/>
        <end position="419"/>
    </location>
</feature>
<feature type="coiled-coil region" evidence="10">
    <location>
        <begin position="225"/>
        <end position="288"/>
    </location>
</feature>
<dbReference type="PRINTS" id="PR01490">
    <property type="entry name" value="RTXTOXIND"/>
</dbReference>
<organism evidence="12 13">
    <name type="scientific">Roseobacter sinensis</name>
    <dbReference type="NCBI Taxonomy" id="2931391"/>
    <lineage>
        <taxon>Bacteria</taxon>
        <taxon>Pseudomonadati</taxon>
        <taxon>Pseudomonadota</taxon>
        <taxon>Alphaproteobacteria</taxon>
        <taxon>Rhodobacterales</taxon>
        <taxon>Roseobacteraceae</taxon>
        <taxon>Roseobacter</taxon>
    </lineage>
</organism>
<evidence type="ECO:0000256" key="7">
    <source>
        <dbReference type="ARBA" id="ARBA00022989"/>
    </source>
</evidence>
<dbReference type="Gene3D" id="2.40.30.170">
    <property type="match status" value="1"/>
</dbReference>
<dbReference type="EMBL" id="JALIEB010000006">
    <property type="protein sequence ID" value="MCV3272031.1"/>
    <property type="molecule type" value="Genomic_DNA"/>
</dbReference>
<evidence type="ECO:0000256" key="2">
    <source>
        <dbReference type="ARBA" id="ARBA00009477"/>
    </source>
</evidence>
<name>A0ABT3BEM2_9RHOB</name>
<feature type="coiled-coil region" evidence="10">
    <location>
        <begin position="90"/>
        <end position="117"/>
    </location>
</feature>
<protein>
    <recommendedName>
        <fullName evidence="9">Membrane fusion protein (MFP) family protein</fullName>
    </recommendedName>
</protein>
<keyword evidence="3 9" id="KW-0813">Transport</keyword>
<comment type="subcellular location">
    <subcellularLocation>
        <location evidence="1 9">Cell inner membrane</location>
        <topology evidence="1 9">Single-pass membrane protein</topology>
    </subcellularLocation>
</comment>
<comment type="caution">
    <text evidence="12">The sequence shown here is derived from an EMBL/GenBank/DDBJ whole genome shotgun (WGS) entry which is preliminary data.</text>
</comment>
<dbReference type="Pfam" id="PF26002">
    <property type="entry name" value="Beta-barrel_AprE"/>
    <property type="match status" value="1"/>
</dbReference>
<evidence type="ECO:0000256" key="6">
    <source>
        <dbReference type="ARBA" id="ARBA00022692"/>
    </source>
</evidence>
<keyword evidence="10" id="KW-0175">Coiled coil</keyword>
<evidence type="ECO:0000313" key="12">
    <source>
        <dbReference type="EMBL" id="MCV3272031.1"/>
    </source>
</evidence>
<gene>
    <name evidence="12" type="ORF">MUB52_11395</name>
</gene>
<reference evidence="12 13" key="1">
    <citation type="submission" date="2022-04" db="EMBL/GenBank/DDBJ databases">
        <title>Roseobacter sp. WL0113 is a bacterium isolated from neritic sediment.</title>
        <authorList>
            <person name="Wang L."/>
            <person name="He W."/>
            <person name="Zhang D.-F."/>
        </authorList>
    </citation>
    <scope>NUCLEOTIDE SEQUENCE [LARGE SCALE GENOMIC DNA]</scope>
    <source>
        <strain evidence="12 13">WL0113</strain>
    </source>
</reference>
<keyword evidence="6 9" id="KW-0812">Transmembrane</keyword>
<dbReference type="Proteomes" id="UP001208690">
    <property type="component" value="Unassembled WGS sequence"/>
</dbReference>
<comment type="similarity">
    <text evidence="2 9">Belongs to the membrane fusion protein (MFP) (TC 8.A.1) family.</text>
</comment>
<dbReference type="SUPFAM" id="SSF111369">
    <property type="entry name" value="HlyD-like secretion proteins"/>
    <property type="match status" value="1"/>
</dbReference>
<evidence type="ECO:0000256" key="3">
    <source>
        <dbReference type="ARBA" id="ARBA00022448"/>
    </source>
</evidence>
<keyword evidence="13" id="KW-1185">Reference proteome</keyword>
<dbReference type="NCBIfam" id="TIGR01843">
    <property type="entry name" value="type_I_hlyD"/>
    <property type="match status" value="1"/>
</dbReference>
<keyword evidence="7 9" id="KW-1133">Transmembrane helix</keyword>
<evidence type="ECO:0000256" key="8">
    <source>
        <dbReference type="ARBA" id="ARBA00023136"/>
    </source>
</evidence>
<feature type="transmembrane region" description="Helical" evidence="9">
    <location>
        <begin position="15"/>
        <end position="36"/>
    </location>
</feature>
<evidence type="ECO:0000256" key="10">
    <source>
        <dbReference type="SAM" id="Coils"/>
    </source>
</evidence>
<dbReference type="InterPro" id="IPR010129">
    <property type="entry name" value="T1SS_HlyD"/>
</dbReference>
<evidence type="ECO:0000259" key="11">
    <source>
        <dbReference type="Pfam" id="PF26002"/>
    </source>
</evidence>
<keyword evidence="4 9" id="KW-1003">Cell membrane</keyword>
<dbReference type="Gene3D" id="2.40.50.100">
    <property type="match status" value="1"/>
</dbReference>